<dbReference type="HOGENOM" id="CLU_2318897_0_0_11"/>
<dbReference type="KEGG" id="scw:TU94_28495"/>
<keyword evidence="3" id="KW-1185">Reference proteome</keyword>
<keyword evidence="1" id="KW-1133">Transmembrane helix</keyword>
<dbReference type="OrthoDB" id="4265533at2"/>
<dbReference type="STRING" id="477245.TU94_28495"/>
<accession>A0A0C5G7Q4</accession>
<feature type="transmembrane region" description="Helical" evidence="1">
    <location>
        <begin position="6"/>
        <end position="24"/>
    </location>
</feature>
<reference evidence="2 3" key="1">
    <citation type="submission" date="2015-02" db="EMBL/GenBank/DDBJ databases">
        <title>Genome sequence of thermotolerant Streptomyces cyaneogriseus subsp. Noncyanogenus NMWT1, the producer of nematocidal antibiotics nemadectin.</title>
        <authorList>
            <person name="Wang H."/>
            <person name="Li C."/>
            <person name="Xiang W."/>
            <person name="Wang X."/>
        </authorList>
    </citation>
    <scope>NUCLEOTIDE SEQUENCE [LARGE SCALE GENOMIC DNA]</scope>
    <source>
        <strain evidence="2 3">NMWT 1</strain>
    </source>
</reference>
<protein>
    <submittedName>
        <fullName evidence="2">Regulatory protein</fullName>
    </submittedName>
</protein>
<dbReference type="PATRIC" id="fig|477245.3.peg.6046"/>
<evidence type="ECO:0000313" key="3">
    <source>
        <dbReference type="Proteomes" id="UP000032234"/>
    </source>
</evidence>
<keyword evidence="1" id="KW-0472">Membrane</keyword>
<dbReference type="Proteomes" id="UP000032234">
    <property type="component" value="Chromosome"/>
</dbReference>
<keyword evidence="1" id="KW-0812">Transmembrane</keyword>
<sequence>MNVAEWAAVVAAAGSVLGGGSWWISRATRDAAKATAAATEAAARANAAPAQQSANLAVLEATVKRVDEENGQLRGRMSRLEAMLRAFASTTDRWARQMHRAGIEPEPAHPLVDEYYRTGV</sequence>
<dbReference type="EMBL" id="CP010849">
    <property type="protein sequence ID" value="AJP04800.1"/>
    <property type="molecule type" value="Genomic_DNA"/>
</dbReference>
<dbReference type="RefSeq" id="WP_044385902.1">
    <property type="nucleotide sequence ID" value="NZ_CP010849.1"/>
</dbReference>
<proteinExistence type="predicted"/>
<gene>
    <name evidence="2" type="ORF">TU94_28495</name>
</gene>
<dbReference type="AlphaFoldDB" id="A0A0C5G7Q4"/>
<organism evidence="2 3">
    <name type="scientific">Streptomyces cyaneogriseus subsp. noncyanogenus</name>
    <dbReference type="NCBI Taxonomy" id="477245"/>
    <lineage>
        <taxon>Bacteria</taxon>
        <taxon>Bacillati</taxon>
        <taxon>Actinomycetota</taxon>
        <taxon>Actinomycetes</taxon>
        <taxon>Kitasatosporales</taxon>
        <taxon>Streptomycetaceae</taxon>
        <taxon>Streptomyces</taxon>
    </lineage>
</organism>
<evidence type="ECO:0000313" key="2">
    <source>
        <dbReference type="EMBL" id="AJP04800.1"/>
    </source>
</evidence>
<name>A0A0C5G7Q4_9ACTN</name>
<evidence type="ECO:0000256" key="1">
    <source>
        <dbReference type="SAM" id="Phobius"/>
    </source>
</evidence>